<accession>A0A0B5AIL0</accession>
<feature type="transmembrane region" description="Helical" evidence="1">
    <location>
        <begin position="149"/>
        <end position="168"/>
    </location>
</feature>
<dbReference type="OrthoDB" id="1902994at2"/>
<name>A0A0B5AIL0_9BACL</name>
<evidence type="ECO:0000256" key="1">
    <source>
        <dbReference type="SAM" id="Phobius"/>
    </source>
</evidence>
<dbReference type="PANTHER" id="PTHR40078:SF1">
    <property type="entry name" value="INTEGRAL MEMBRANE PROTEIN"/>
    <property type="match status" value="1"/>
</dbReference>
<dbReference type="EMBL" id="CP009416">
    <property type="protein sequence ID" value="AJD89891.1"/>
    <property type="molecule type" value="Genomic_DNA"/>
</dbReference>
<feature type="transmembrane region" description="Helical" evidence="1">
    <location>
        <begin position="7"/>
        <end position="26"/>
    </location>
</feature>
<proteinExistence type="predicted"/>
<feature type="transmembrane region" description="Helical" evidence="1">
    <location>
        <begin position="174"/>
        <end position="191"/>
    </location>
</feature>
<feature type="transmembrane region" description="Helical" evidence="1">
    <location>
        <begin position="75"/>
        <end position="96"/>
    </location>
</feature>
<keyword evidence="1" id="KW-0472">Membrane</keyword>
<gene>
    <name evidence="2" type="ORF">JMA_05740</name>
</gene>
<dbReference type="PANTHER" id="PTHR40078">
    <property type="entry name" value="INTEGRAL MEMBRANE PROTEIN-RELATED"/>
    <property type="match status" value="1"/>
</dbReference>
<dbReference type="Pfam" id="PF19700">
    <property type="entry name" value="DUF6198"/>
    <property type="match status" value="1"/>
</dbReference>
<evidence type="ECO:0000313" key="3">
    <source>
        <dbReference type="Proteomes" id="UP000031449"/>
    </source>
</evidence>
<protein>
    <recommendedName>
        <fullName evidence="4">Permease</fullName>
    </recommendedName>
</protein>
<feature type="transmembrane region" description="Helical" evidence="1">
    <location>
        <begin position="108"/>
        <end position="128"/>
    </location>
</feature>
<dbReference type="InterPro" id="IPR038750">
    <property type="entry name" value="YczE/YyaS-like"/>
</dbReference>
<organism evidence="2 3">
    <name type="scientific">Jeotgalibacillus malaysiensis</name>
    <dbReference type="NCBI Taxonomy" id="1508404"/>
    <lineage>
        <taxon>Bacteria</taxon>
        <taxon>Bacillati</taxon>
        <taxon>Bacillota</taxon>
        <taxon>Bacilli</taxon>
        <taxon>Bacillales</taxon>
        <taxon>Caryophanaceae</taxon>
        <taxon>Jeotgalibacillus</taxon>
    </lineage>
</organism>
<dbReference type="Proteomes" id="UP000031449">
    <property type="component" value="Chromosome"/>
</dbReference>
<reference evidence="2 3" key="1">
    <citation type="submission" date="2014-08" db="EMBL/GenBank/DDBJ databases">
        <title>Complete genome of a marine bacteria Jeotgalibacillus malaysiensis.</title>
        <authorList>
            <person name="Yaakop A.S."/>
            <person name="Chan K.-G."/>
            <person name="Goh K.M."/>
        </authorList>
    </citation>
    <scope>NUCLEOTIDE SEQUENCE [LARGE SCALE GENOMIC DNA]</scope>
    <source>
        <strain evidence="2 3">D5</strain>
    </source>
</reference>
<dbReference type="AlphaFoldDB" id="A0A0B5AIL0"/>
<keyword evidence="1" id="KW-0812">Transmembrane</keyword>
<feature type="transmembrane region" description="Helical" evidence="1">
    <location>
        <begin position="46"/>
        <end position="68"/>
    </location>
</feature>
<dbReference type="BioCyc" id="JESP1508404:G14D9-9791-MONOMER"/>
<evidence type="ECO:0008006" key="4">
    <source>
        <dbReference type="Google" id="ProtNLM"/>
    </source>
</evidence>
<sequence length="209" mass="22728">MKKGFVIGMFYLLGLLLLSFGISMMIVADLGVGPWDALYVGLSETIGFTVGTWVFILGIILILLNGYLMKKTPDFLAIITIFLIGVFMDFWLLVAFAGVDALTMPVRAMMLVAGVLIIALGITFYLQANFARNPIDSLMMAIKMRTGKSLAFSKTIMEVSVLVIAFLFGGPIGLGTVIVAFGIGTLIQLFITPVTNTRKRLTNETEVVL</sequence>
<keyword evidence="1" id="KW-1133">Transmembrane helix</keyword>
<dbReference type="KEGG" id="jeo:JMA_05740"/>
<evidence type="ECO:0000313" key="2">
    <source>
        <dbReference type="EMBL" id="AJD89891.1"/>
    </source>
</evidence>
<dbReference type="STRING" id="1508404.JMA_05740"/>
<dbReference type="HOGENOM" id="CLU_083843_0_1_9"/>
<keyword evidence="3" id="KW-1185">Reference proteome</keyword>